<dbReference type="EMBL" id="JBBWWQ010000011">
    <property type="protein sequence ID" value="KAK8935110.1"/>
    <property type="molecule type" value="Genomic_DNA"/>
</dbReference>
<evidence type="ECO:0000313" key="11">
    <source>
        <dbReference type="Proteomes" id="UP001418222"/>
    </source>
</evidence>
<dbReference type="GO" id="GO:0080162">
    <property type="term" value="P:endoplasmic reticulum to cytosol auxin transport"/>
    <property type="evidence" value="ECO:0007669"/>
    <property type="project" value="InterPro"/>
</dbReference>
<keyword evidence="6" id="KW-0927">Auxin signaling pathway</keyword>
<comment type="similarity">
    <text evidence="8">Belongs to the auxin efflux carrier (TC 2.A.69.2) family.</text>
</comment>
<dbReference type="GO" id="GO:0005789">
    <property type="term" value="C:endoplasmic reticulum membrane"/>
    <property type="evidence" value="ECO:0007669"/>
    <property type="project" value="UniProtKB-SubCell"/>
</dbReference>
<dbReference type="AlphaFoldDB" id="A0AAP0BC80"/>
<dbReference type="InterPro" id="IPR004776">
    <property type="entry name" value="Mem_transp_PIN-like"/>
</dbReference>
<evidence type="ECO:0000256" key="8">
    <source>
        <dbReference type="ARBA" id="ARBA00025752"/>
    </source>
</evidence>
<dbReference type="Pfam" id="PF03547">
    <property type="entry name" value="Mem_trans"/>
    <property type="match status" value="1"/>
</dbReference>
<evidence type="ECO:0000256" key="4">
    <source>
        <dbReference type="ARBA" id="ARBA00022989"/>
    </source>
</evidence>
<dbReference type="GO" id="GO:0009734">
    <property type="term" value="P:auxin-activated signaling pathway"/>
    <property type="evidence" value="ECO:0007669"/>
    <property type="project" value="UniProtKB-KW"/>
</dbReference>
<gene>
    <name evidence="10" type="ORF">KSP39_PZI012893</name>
</gene>
<evidence type="ECO:0000256" key="1">
    <source>
        <dbReference type="ARBA" id="ARBA00004477"/>
    </source>
</evidence>
<feature type="transmembrane region" description="Helical" evidence="9">
    <location>
        <begin position="401"/>
        <end position="425"/>
    </location>
</feature>
<reference evidence="10 11" key="1">
    <citation type="journal article" date="2022" name="Nat. Plants">
        <title>Genomes of leafy and leafless Platanthera orchids illuminate the evolution of mycoheterotrophy.</title>
        <authorList>
            <person name="Li M.H."/>
            <person name="Liu K.W."/>
            <person name="Li Z."/>
            <person name="Lu H.C."/>
            <person name="Ye Q.L."/>
            <person name="Zhang D."/>
            <person name="Wang J.Y."/>
            <person name="Li Y.F."/>
            <person name="Zhong Z.M."/>
            <person name="Liu X."/>
            <person name="Yu X."/>
            <person name="Liu D.K."/>
            <person name="Tu X.D."/>
            <person name="Liu B."/>
            <person name="Hao Y."/>
            <person name="Liao X.Y."/>
            <person name="Jiang Y.T."/>
            <person name="Sun W.H."/>
            <person name="Chen J."/>
            <person name="Chen Y.Q."/>
            <person name="Ai Y."/>
            <person name="Zhai J.W."/>
            <person name="Wu S.S."/>
            <person name="Zhou Z."/>
            <person name="Hsiao Y.Y."/>
            <person name="Wu W.L."/>
            <person name="Chen Y.Y."/>
            <person name="Lin Y.F."/>
            <person name="Hsu J.L."/>
            <person name="Li C.Y."/>
            <person name="Wang Z.W."/>
            <person name="Zhao X."/>
            <person name="Zhong W.Y."/>
            <person name="Ma X.K."/>
            <person name="Ma L."/>
            <person name="Huang J."/>
            <person name="Chen G.Z."/>
            <person name="Huang M.Z."/>
            <person name="Huang L."/>
            <person name="Peng D.H."/>
            <person name="Luo Y.B."/>
            <person name="Zou S.Q."/>
            <person name="Chen S.P."/>
            <person name="Lan S."/>
            <person name="Tsai W.C."/>
            <person name="Van de Peer Y."/>
            <person name="Liu Z.J."/>
        </authorList>
    </citation>
    <scope>NUCLEOTIDE SEQUENCE [LARGE SCALE GENOMIC DNA]</scope>
    <source>
        <strain evidence="10">Lor287</strain>
    </source>
</reference>
<feature type="transmembrane region" description="Helical" evidence="9">
    <location>
        <begin position="264"/>
        <end position="284"/>
    </location>
</feature>
<keyword evidence="2" id="KW-0813">Transport</keyword>
<dbReference type="Proteomes" id="UP001418222">
    <property type="component" value="Unassembled WGS sequence"/>
</dbReference>
<feature type="transmembrane region" description="Helical" evidence="9">
    <location>
        <begin position="70"/>
        <end position="94"/>
    </location>
</feature>
<feature type="transmembrane region" description="Helical" evidence="9">
    <location>
        <begin position="6"/>
        <end position="26"/>
    </location>
</feature>
<comment type="subcellular location">
    <subcellularLocation>
        <location evidence="1">Endoplasmic reticulum membrane</location>
        <topology evidence="1">Multi-pass membrane protein</topology>
    </subcellularLocation>
</comment>
<feature type="transmembrane region" description="Helical" evidence="9">
    <location>
        <begin position="334"/>
        <end position="362"/>
    </location>
</feature>
<evidence type="ECO:0000256" key="9">
    <source>
        <dbReference type="SAM" id="Phobius"/>
    </source>
</evidence>
<sequence>MGFLSLLIVASMPVLQLLFVGSLGAFLASGYSNTFTPSARRDMNKIVFVLFTPALMFASLAKAVTLEELISWWFMPFNIGITFFIGATLGWIVVKILRPPSHLEGLIVANCSAGNLGNLMLIIVPALCNDEGSPFSSQGTCRVHGTSYVSLSMALGGIFIWTHSYSLMKRDCITYEKLQKERLPELIISENLPVDNLEDQSENCVKSGEDSNCGEDQLLPLTKSTDESTEQIIMEPLLSSGKLNKSLPLCNKIMETIHNLAKELMEPPTIAAILGFIVGALPWVKSLIVGGSAPFRVILDSLELLGGGTLPCSTIILGGNLIGGLKKSKVKPSIIIAIALVRYVALPVSGIAVVKGATALGFLPQDPLFSFVLLTQFSLPSAVSIGIMAQLFGVGQEESSVIFLWIYLIAALALTIWSTVFMYILSQ</sequence>
<organism evidence="10 11">
    <name type="scientific">Platanthera zijinensis</name>
    <dbReference type="NCBI Taxonomy" id="2320716"/>
    <lineage>
        <taxon>Eukaryota</taxon>
        <taxon>Viridiplantae</taxon>
        <taxon>Streptophyta</taxon>
        <taxon>Embryophyta</taxon>
        <taxon>Tracheophyta</taxon>
        <taxon>Spermatophyta</taxon>
        <taxon>Magnoliopsida</taxon>
        <taxon>Liliopsida</taxon>
        <taxon>Asparagales</taxon>
        <taxon>Orchidaceae</taxon>
        <taxon>Orchidoideae</taxon>
        <taxon>Orchideae</taxon>
        <taxon>Orchidinae</taxon>
        <taxon>Platanthera</taxon>
    </lineage>
</organism>
<dbReference type="InterPro" id="IPR045033">
    <property type="entry name" value="PILS1/3/4/5/7"/>
</dbReference>
<name>A0AAP0BC80_9ASPA</name>
<feature type="transmembrane region" description="Helical" evidence="9">
    <location>
        <begin position="147"/>
        <end position="168"/>
    </location>
</feature>
<evidence type="ECO:0000313" key="10">
    <source>
        <dbReference type="EMBL" id="KAK8935110.1"/>
    </source>
</evidence>
<evidence type="ECO:0000256" key="7">
    <source>
        <dbReference type="ARBA" id="ARBA00025100"/>
    </source>
</evidence>
<protein>
    <recommendedName>
        <fullName evidence="12">Protein PIN-LIKES 7-like</fullName>
    </recommendedName>
</protein>
<evidence type="ECO:0000256" key="5">
    <source>
        <dbReference type="ARBA" id="ARBA00023136"/>
    </source>
</evidence>
<feature type="transmembrane region" description="Helical" evidence="9">
    <location>
        <begin position="106"/>
        <end position="127"/>
    </location>
</feature>
<comment type="function">
    <text evidence="7">Involved in cellular auxin homeostasis by regulating auxin metabolism. Regulates intracellular auxin accumulation at the endoplasmic reticulum and thus auxin availability for nuclear auxin signaling.</text>
</comment>
<comment type="caution">
    <text evidence="10">The sequence shown here is derived from an EMBL/GenBank/DDBJ whole genome shotgun (WGS) entry which is preliminary data.</text>
</comment>
<accession>A0AAP0BC80</accession>
<feature type="transmembrane region" description="Helical" evidence="9">
    <location>
        <begin position="304"/>
        <end position="322"/>
    </location>
</feature>
<feature type="transmembrane region" description="Helical" evidence="9">
    <location>
        <begin position="46"/>
        <end position="64"/>
    </location>
</feature>
<evidence type="ECO:0000256" key="3">
    <source>
        <dbReference type="ARBA" id="ARBA00022692"/>
    </source>
</evidence>
<keyword evidence="4 9" id="KW-1133">Transmembrane helix</keyword>
<keyword evidence="3 9" id="KW-0812">Transmembrane</keyword>
<keyword evidence="5 9" id="KW-0472">Membrane</keyword>
<dbReference type="PANTHER" id="PTHR31651:SF3">
    <property type="entry name" value="PROTEIN PIN-LIKES 7"/>
    <property type="match status" value="1"/>
</dbReference>
<evidence type="ECO:0008006" key="12">
    <source>
        <dbReference type="Google" id="ProtNLM"/>
    </source>
</evidence>
<evidence type="ECO:0000256" key="6">
    <source>
        <dbReference type="ARBA" id="ARBA00023294"/>
    </source>
</evidence>
<dbReference type="PANTHER" id="PTHR31651">
    <property type="match status" value="1"/>
</dbReference>
<proteinExistence type="inferred from homology"/>
<keyword evidence="11" id="KW-1185">Reference proteome</keyword>
<feature type="transmembrane region" description="Helical" evidence="9">
    <location>
        <begin position="368"/>
        <end position="389"/>
    </location>
</feature>
<evidence type="ECO:0000256" key="2">
    <source>
        <dbReference type="ARBA" id="ARBA00022448"/>
    </source>
</evidence>